<dbReference type="STRING" id="1608994.TU86_12830"/>
<feature type="transmembrane region" description="Helical" evidence="1">
    <location>
        <begin position="272"/>
        <end position="292"/>
    </location>
</feature>
<feature type="transmembrane region" description="Helical" evidence="1">
    <location>
        <begin position="21"/>
        <end position="49"/>
    </location>
</feature>
<comment type="caution">
    <text evidence="2">The sequence shown here is derived from an EMBL/GenBank/DDBJ whole genome shotgun (WGS) entry which is preliminary data.</text>
</comment>
<protein>
    <submittedName>
        <fullName evidence="2">Membrane protein</fullName>
    </submittedName>
</protein>
<organism evidence="2 3">
    <name type="scientific">Pseudomonas weihenstephanensis</name>
    <dbReference type="NCBI Taxonomy" id="1608994"/>
    <lineage>
        <taxon>Bacteria</taxon>
        <taxon>Pseudomonadati</taxon>
        <taxon>Pseudomonadota</taxon>
        <taxon>Gammaproteobacteria</taxon>
        <taxon>Pseudomonadales</taxon>
        <taxon>Pseudomonadaceae</taxon>
        <taxon>Pseudomonas</taxon>
    </lineage>
</organism>
<evidence type="ECO:0000313" key="3">
    <source>
        <dbReference type="Proteomes" id="UP000036325"/>
    </source>
</evidence>
<evidence type="ECO:0000256" key="1">
    <source>
        <dbReference type="SAM" id="Phobius"/>
    </source>
</evidence>
<proteinExistence type="predicted"/>
<keyword evidence="1" id="KW-0472">Membrane</keyword>
<dbReference type="AlphaFoldDB" id="A0A0J6IGN7"/>
<dbReference type="Proteomes" id="UP000036325">
    <property type="component" value="Unassembled WGS sequence"/>
</dbReference>
<feature type="transmembrane region" description="Helical" evidence="1">
    <location>
        <begin position="112"/>
        <end position="134"/>
    </location>
</feature>
<reference evidence="2 3" key="1">
    <citation type="submission" date="2015-02" db="EMBL/GenBank/DDBJ databases">
        <title>Pseudomonas helleri sp. nov. and Pseudomonas weihenstephanensis sp. nov., isolated from raw cows milk.</title>
        <authorList>
            <person name="von Neubeck M."/>
            <person name="Huptas C."/>
            <person name="Wenning M."/>
            <person name="Scherer S."/>
        </authorList>
    </citation>
    <scope>NUCLEOTIDE SEQUENCE [LARGE SCALE GENOMIC DNA]</scope>
    <source>
        <strain evidence="2 3">DSM 29166</strain>
    </source>
</reference>
<keyword evidence="1" id="KW-1133">Transmembrane helix</keyword>
<evidence type="ECO:0000313" key="2">
    <source>
        <dbReference type="EMBL" id="KMN13775.1"/>
    </source>
</evidence>
<gene>
    <name evidence="2" type="ORF">TU86_12830</name>
</gene>
<name>A0A0J6IGN7_9PSED</name>
<dbReference type="OrthoDB" id="7032238at2"/>
<dbReference type="PATRIC" id="fig|1608994.3.peg.3216"/>
<dbReference type="EMBL" id="JYLF01000004">
    <property type="protein sequence ID" value="KMN13775.1"/>
    <property type="molecule type" value="Genomic_DNA"/>
</dbReference>
<accession>A0A0J6IGN7</accession>
<feature type="transmembrane region" description="Helical" evidence="1">
    <location>
        <begin position="69"/>
        <end position="91"/>
    </location>
</feature>
<dbReference type="RefSeq" id="WP_048364676.1">
    <property type="nucleotide sequence ID" value="NZ_JAAEBV010000004.1"/>
</dbReference>
<sequence length="312" mass="32001">MIGTTENYPAALQDSSGHSGVSWGAIFAGAAAAAALSLLLLMLGAGLGFSAVSPWAGEGVGAKGLGITAIIWLAVTQIIASGMGGYLAGRLRVKWASLHGDEVYFRDTAHGFLSWAVATLVTATLIAGSVSSVIGSGVQAGASVASGAATAMSSAAGSAAGSSANNGSGSSSDYFIDTLFRDDRGTAVSEDAAHGIVTRIFVRSLGNDGQLSADDRTYLAQIVAQRTNLTQPEAEQRVDQVYAKAHQAVEEAKVKAKEAADTAAKVAAWTTLWMFITLLIGAFFASLCATFGGRRRDAVTYIDHTTTTTVVR</sequence>
<keyword evidence="1" id="KW-0812">Transmembrane</keyword>